<evidence type="ECO:0000313" key="2">
    <source>
        <dbReference type="EMBL" id="OGM03052.1"/>
    </source>
</evidence>
<dbReference type="EMBL" id="MGFJ01000007">
    <property type="protein sequence ID" value="OGM03052.1"/>
    <property type="molecule type" value="Genomic_DNA"/>
</dbReference>
<dbReference type="InterPro" id="IPR001387">
    <property type="entry name" value="Cro/C1-type_HTH"/>
</dbReference>
<comment type="caution">
    <text evidence="2">The sequence shown here is derived from an EMBL/GenBank/DDBJ whole genome shotgun (WGS) entry which is preliminary data.</text>
</comment>
<name>A0A1F7WJQ0_9BACT</name>
<organism evidence="2 3">
    <name type="scientific">Candidatus Woesebacteria bacterium GWA1_41_8</name>
    <dbReference type="NCBI Taxonomy" id="1802471"/>
    <lineage>
        <taxon>Bacteria</taxon>
        <taxon>Candidatus Woeseibacteriota</taxon>
    </lineage>
</organism>
<sequence length="211" mass="23671">MKTIGELIKQARLKSKYSRSHLEKLTKIKRDFIKAIEKENWNDLPEYPVVVGFIKNLAGALDINPKTAVAVLRRDYPPKNLPINPKPDVGDKRLWSPRLTFSLGVVLVTLGIIGYLVFQYINFIKPPVLVVNTPKDGQIVTDTIIEVSGKTNPEATIVINKQPVLVDDDGNFKTQLEVFEGTKDISIRAVSRSGKVTEIYRKIIPELGSSY</sequence>
<dbReference type="STRING" id="1802471.A2115_02235"/>
<proteinExistence type="predicted"/>
<protein>
    <recommendedName>
        <fullName evidence="4">HTH cro/C1-type domain-containing protein</fullName>
    </recommendedName>
</protein>
<dbReference type="InterPro" id="IPR050400">
    <property type="entry name" value="Bact_Cytoskel_RodZ"/>
</dbReference>
<dbReference type="InterPro" id="IPR013783">
    <property type="entry name" value="Ig-like_fold"/>
</dbReference>
<keyword evidence="1" id="KW-1133">Transmembrane helix</keyword>
<feature type="transmembrane region" description="Helical" evidence="1">
    <location>
        <begin position="99"/>
        <end position="118"/>
    </location>
</feature>
<dbReference type="PANTHER" id="PTHR34475">
    <property type="match status" value="1"/>
</dbReference>
<accession>A0A1F7WJQ0</accession>
<dbReference type="GO" id="GO:0003677">
    <property type="term" value="F:DNA binding"/>
    <property type="evidence" value="ECO:0007669"/>
    <property type="project" value="InterPro"/>
</dbReference>
<dbReference type="InterPro" id="IPR010982">
    <property type="entry name" value="Lambda_DNA-bd_dom_sf"/>
</dbReference>
<gene>
    <name evidence="2" type="ORF">A2115_02235</name>
</gene>
<reference evidence="2 3" key="1">
    <citation type="journal article" date="2016" name="Nat. Commun.">
        <title>Thousands of microbial genomes shed light on interconnected biogeochemical processes in an aquifer system.</title>
        <authorList>
            <person name="Anantharaman K."/>
            <person name="Brown C.T."/>
            <person name="Hug L.A."/>
            <person name="Sharon I."/>
            <person name="Castelle C.J."/>
            <person name="Probst A.J."/>
            <person name="Thomas B.C."/>
            <person name="Singh A."/>
            <person name="Wilkins M.J."/>
            <person name="Karaoz U."/>
            <person name="Brodie E.L."/>
            <person name="Williams K.H."/>
            <person name="Hubbard S.S."/>
            <person name="Banfield J.F."/>
        </authorList>
    </citation>
    <scope>NUCLEOTIDE SEQUENCE [LARGE SCALE GENOMIC DNA]</scope>
</reference>
<evidence type="ECO:0000313" key="3">
    <source>
        <dbReference type="Proteomes" id="UP000176198"/>
    </source>
</evidence>
<dbReference type="Proteomes" id="UP000176198">
    <property type="component" value="Unassembled WGS sequence"/>
</dbReference>
<dbReference type="AlphaFoldDB" id="A0A1F7WJQ0"/>
<dbReference type="PANTHER" id="PTHR34475:SF1">
    <property type="entry name" value="CYTOSKELETON PROTEIN RODZ"/>
    <property type="match status" value="1"/>
</dbReference>
<evidence type="ECO:0008006" key="4">
    <source>
        <dbReference type="Google" id="ProtNLM"/>
    </source>
</evidence>
<keyword evidence="1" id="KW-0812">Transmembrane</keyword>
<dbReference type="Gene3D" id="2.60.40.10">
    <property type="entry name" value="Immunoglobulins"/>
    <property type="match status" value="1"/>
</dbReference>
<dbReference type="Gene3D" id="1.10.260.40">
    <property type="entry name" value="lambda repressor-like DNA-binding domains"/>
    <property type="match status" value="1"/>
</dbReference>
<dbReference type="Pfam" id="PF13413">
    <property type="entry name" value="HTH_25"/>
    <property type="match status" value="1"/>
</dbReference>
<dbReference type="CDD" id="cd00093">
    <property type="entry name" value="HTH_XRE"/>
    <property type="match status" value="1"/>
</dbReference>
<evidence type="ECO:0000256" key="1">
    <source>
        <dbReference type="SAM" id="Phobius"/>
    </source>
</evidence>
<keyword evidence="1" id="KW-0472">Membrane</keyword>